<proteinExistence type="predicted"/>
<dbReference type="RefSeq" id="WP_219539463.1">
    <property type="nucleotide sequence ID" value="NZ_JAHKRM010000063.1"/>
</dbReference>
<name>A0ABW4GSM4_9ACTN</name>
<evidence type="ECO:0000313" key="2">
    <source>
        <dbReference type="Proteomes" id="UP001597097"/>
    </source>
</evidence>
<keyword evidence="2" id="KW-1185">Reference proteome</keyword>
<gene>
    <name evidence="1" type="ORF">ACFSJ0_52755</name>
</gene>
<evidence type="ECO:0000313" key="1">
    <source>
        <dbReference type="EMBL" id="MFD1545796.1"/>
    </source>
</evidence>
<dbReference type="EMBL" id="JBHUCM010000050">
    <property type="protein sequence ID" value="MFD1545796.1"/>
    <property type="molecule type" value="Genomic_DNA"/>
</dbReference>
<dbReference type="Proteomes" id="UP001597097">
    <property type="component" value="Unassembled WGS sequence"/>
</dbReference>
<protein>
    <recommendedName>
        <fullName evidence="3">DUF222 domain-containing protein</fullName>
    </recommendedName>
</protein>
<comment type="caution">
    <text evidence="1">The sequence shown here is derived from an EMBL/GenBank/DDBJ whole genome shotgun (WGS) entry which is preliminary data.</text>
</comment>
<reference evidence="2" key="1">
    <citation type="journal article" date="2019" name="Int. J. Syst. Evol. Microbiol.">
        <title>The Global Catalogue of Microorganisms (GCM) 10K type strain sequencing project: providing services to taxonomists for standard genome sequencing and annotation.</title>
        <authorList>
            <consortium name="The Broad Institute Genomics Platform"/>
            <consortium name="The Broad Institute Genome Sequencing Center for Infectious Disease"/>
            <person name="Wu L."/>
            <person name="Ma J."/>
        </authorList>
    </citation>
    <scope>NUCLEOTIDE SEQUENCE [LARGE SCALE GENOMIC DNA]</scope>
    <source>
        <strain evidence="2">CGMCC 1.15399</strain>
    </source>
</reference>
<evidence type="ECO:0008006" key="3">
    <source>
        <dbReference type="Google" id="ProtNLM"/>
    </source>
</evidence>
<sequence>MTWQYLAGELSLLLGQLQAVTSDTSSERDIARLRCEAETAAIAALPSVATRALALADALCWESLSRADTEAFSHQARVCADLCDFSRCSGLLEDA</sequence>
<organism evidence="1 2">
    <name type="scientific">Nonomuraea guangzhouensis</name>
    <dbReference type="NCBI Taxonomy" id="1291555"/>
    <lineage>
        <taxon>Bacteria</taxon>
        <taxon>Bacillati</taxon>
        <taxon>Actinomycetota</taxon>
        <taxon>Actinomycetes</taxon>
        <taxon>Streptosporangiales</taxon>
        <taxon>Streptosporangiaceae</taxon>
        <taxon>Nonomuraea</taxon>
    </lineage>
</organism>
<accession>A0ABW4GSM4</accession>